<evidence type="ECO:0000313" key="2">
    <source>
        <dbReference type="EMBL" id="ELY97345.1"/>
    </source>
</evidence>
<dbReference type="EMBL" id="AOIO01000041">
    <property type="protein sequence ID" value="ELY97345.1"/>
    <property type="molecule type" value="Genomic_DNA"/>
</dbReference>
<keyword evidence="3" id="KW-1185">Reference proteome</keyword>
<evidence type="ECO:0008006" key="4">
    <source>
        <dbReference type="Google" id="ProtNLM"/>
    </source>
</evidence>
<comment type="caution">
    <text evidence="2">The sequence shown here is derived from an EMBL/GenBank/DDBJ whole genome shotgun (WGS) entry which is preliminary data.</text>
</comment>
<dbReference type="eggNOG" id="arCOG12052">
    <property type="taxonomic scope" value="Archaea"/>
</dbReference>
<gene>
    <name evidence="2" type="ORF">C481_19861</name>
</gene>
<proteinExistence type="predicted"/>
<protein>
    <recommendedName>
        <fullName evidence="4">Tetratricopeptide repeat protein</fullName>
    </recommendedName>
</protein>
<evidence type="ECO:0000256" key="1">
    <source>
        <dbReference type="SAM" id="MobiDB-lite"/>
    </source>
</evidence>
<accession>M0AF12</accession>
<organism evidence="2 3">
    <name type="scientific">Natrialba asiatica (strain ATCC 700177 / DSM 12278 / JCM 9576 / FERM P-10747 / NBRC 102637 / 172P1)</name>
    <dbReference type="NCBI Taxonomy" id="29540"/>
    <lineage>
        <taxon>Archaea</taxon>
        <taxon>Methanobacteriati</taxon>
        <taxon>Methanobacteriota</taxon>
        <taxon>Stenosarchaea group</taxon>
        <taxon>Halobacteria</taxon>
        <taxon>Halobacteriales</taxon>
        <taxon>Natrialbaceae</taxon>
        <taxon>Natrialba</taxon>
    </lineage>
</organism>
<feature type="compositionally biased region" description="Polar residues" evidence="1">
    <location>
        <begin position="22"/>
        <end position="33"/>
    </location>
</feature>
<feature type="region of interest" description="Disordered" evidence="1">
    <location>
        <begin position="1"/>
        <end position="33"/>
    </location>
</feature>
<evidence type="ECO:0000313" key="3">
    <source>
        <dbReference type="Proteomes" id="UP000011554"/>
    </source>
</evidence>
<dbReference type="Proteomes" id="UP000011554">
    <property type="component" value="Unassembled WGS sequence"/>
</dbReference>
<dbReference type="PATRIC" id="fig|29540.5.peg.4046"/>
<dbReference type="AlphaFoldDB" id="M0AF12"/>
<feature type="compositionally biased region" description="Basic and acidic residues" evidence="1">
    <location>
        <begin position="12"/>
        <end position="21"/>
    </location>
</feature>
<name>M0AF12_NATA1</name>
<reference evidence="2 3" key="1">
    <citation type="journal article" date="2014" name="PLoS Genet.">
        <title>Phylogenetically driven sequencing of extremely halophilic archaea reveals strategies for static and dynamic osmo-response.</title>
        <authorList>
            <person name="Becker E.A."/>
            <person name="Seitzer P.M."/>
            <person name="Tritt A."/>
            <person name="Larsen D."/>
            <person name="Krusor M."/>
            <person name="Yao A.I."/>
            <person name="Wu D."/>
            <person name="Madern D."/>
            <person name="Eisen J.A."/>
            <person name="Darling A.E."/>
            <person name="Facciotti M.T."/>
        </authorList>
    </citation>
    <scope>NUCLEOTIDE SEQUENCE [LARGE SCALE GENOMIC DNA]</scope>
    <source>
        <strain evidence="2 3">DSM 12278</strain>
    </source>
</reference>
<sequence length="127" mass="14897">MFSRLLRTLGSKVDDSPKEDSATASPDDSFNHYTDTVDTIKQLKREQRHDEAESLLLWCIEQTEQEDAGNPAPWYYKHLAIVYRKENRYEDEVQVIKRYLNNASSPREDLQKRLHRAKELAENKESG</sequence>